<dbReference type="EMBL" id="NXAO01000018">
    <property type="protein sequence ID" value="PHO15874.1"/>
    <property type="molecule type" value="Genomic_DNA"/>
</dbReference>
<feature type="domain" description="Type I restriction modification DNA specificity" evidence="5">
    <location>
        <begin position="203"/>
        <end position="367"/>
    </location>
</feature>
<comment type="similarity">
    <text evidence="1">Belongs to the type-I restriction system S methylase family.</text>
</comment>
<keyword evidence="2" id="KW-0680">Restriction system</keyword>
<dbReference type="PANTHER" id="PTHR30408">
    <property type="entry name" value="TYPE-1 RESTRICTION ENZYME ECOKI SPECIFICITY PROTEIN"/>
    <property type="match status" value="1"/>
</dbReference>
<evidence type="ECO:0000313" key="6">
    <source>
        <dbReference type="EMBL" id="AXX86919.1"/>
    </source>
</evidence>
<dbReference type="Pfam" id="PF01420">
    <property type="entry name" value="Methylase_S"/>
    <property type="match status" value="2"/>
</dbReference>
<dbReference type="Proteomes" id="UP000264693">
    <property type="component" value="Chromosome"/>
</dbReference>
<feature type="coiled-coil region" evidence="4">
    <location>
        <begin position="341"/>
        <end position="379"/>
    </location>
</feature>
<evidence type="ECO:0000256" key="1">
    <source>
        <dbReference type="ARBA" id="ARBA00010923"/>
    </source>
</evidence>
<gene>
    <name evidence="6" type="primary">hsdS</name>
    <name evidence="6" type="ORF">AMRN_1173</name>
    <name evidence="7" type="ORF">CPH92_04695</name>
</gene>
<dbReference type="REBASE" id="271550">
    <property type="entry name" value="S.Ama15502ORF1171P"/>
</dbReference>
<dbReference type="AlphaFoldDB" id="A0A347TJZ1"/>
<dbReference type="RefSeq" id="WP_099310601.1">
    <property type="nucleotide sequence ID" value="NZ_CP032101.1"/>
</dbReference>
<protein>
    <submittedName>
        <fullName evidence="6">Type I restriction/modification system, specificity subunit</fullName>
    </submittedName>
</protein>
<evidence type="ECO:0000256" key="3">
    <source>
        <dbReference type="ARBA" id="ARBA00023125"/>
    </source>
</evidence>
<accession>A0A347TJZ1</accession>
<reference evidence="6 9" key="3">
    <citation type="submission" date="2018-08" db="EMBL/GenBank/DDBJ databases">
        <title>Complete genome of the Arcobacter marinus type strain JCM 15502.</title>
        <authorList>
            <person name="Miller W.G."/>
            <person name="Yee E."/>
            <person name="Huynh S."/>
            <person name="Parker C.T."/>
        </authorList>
    </citation>
    <scope>NUCLEOTIDE SEQUENCE [LARGE SCALE GENOMIC DNA]</scope>
    <source>
        <strain evidence="6 9">JCM 15502</strain>
    </source>
</reference>
<evidence type="ECO:0000313" key="8">
    <source>
        <dbReference type="Proteomes" id="UP000224740"/>
    </source>
</evidence>
<dbReference type="KEGG" id="amar:AMRN_1173"/>
<evidence type="ECO:0000313" key="9">
    <source>
        <dbReference type="Proteomes" id="UP000264693"/>
    </source>
</evidence>
<reference evidence="8" key="1">
    <citation type="submission" date="2017-09" db="EMBL/GenBank/DDBJ databases">
        <title>Arcobacter canalis sp. nov., a new species isolated from a water canal contaminated with urban sewage.</title>
        <authorList>
            <person name="Perez-Cataluna A."/>
            <person name="Salas-Masso N."/>
            <person name="Figueras M.J."/>
        </authorList>
    </citation>
    <scope>NUCLEOTIDE SEQUENCE [LARGE SCALE GENOMIC DNA]</scope>
    <source>
        <strain evidence="8">CECT 7727</strain>
    </source>
</reference>
<dbReference type="InterPro" id="IPR044946">
    <property type="entry name" value="Restrct_endonuc_typeI_TRD_sf"/>
</dbReference>
<keyword evidence="8" id="KW-1185">Reference proteome</keyword>
<name>A0A347TJZ1_9BACT</name>
<feature type="domain" description="Type I restriction modification DNA specificity" evidence="5">
    <location>
        <begin position="4"/>
        <end position="178"/>
    </location>
</feature>
<dbReference type="GO" id="GO:0009307">
    <property type="term" value="P:DNA restriction-modification system"/>
    <property type="evidence" value="ECO:0007669"/>
    <property type="project" value="UniProtKB-KW"/>
</dbReference>
<keyword evidence="3" id="KW-0238">DNA-binding</keyword>
<evidence type="ECO:0000259" key="5">
    <source>
        <dbReference type="Pfam" id="PF01420"/>
    </source>
</evidence>
<dbReference type="InterPro" id="IPR000055">
    <property type="entry name" value="Restrct_endonuc_typeI_TRD"/>
</dbReference>
<evidence type="ECO:0000256" key="4">
    <source>
        <dbReference type="SAM" id="Coils"/>
    </source>
</evidence>
<dbReference type="Proteomes" id="UP000224740">
    <property type="component" value="Unassembled WGS sequence"/>
</dbReference>
<dbReference type="EMBL" id="CP032101">
    <property type="protein sequence ID" value="AXX86919.1"/>
    <property type="molecule type" value="Genomic_DNA"/>
</dbReference>
<organism evidence="6 9">
    <name type="scientific">Malaciobacter marinus</name>
    <dbReference type="NCBI Taxonomy" id="505249"/>
    <lineage>
        <taxon>Bacteria</taxon>
        <taxon>Pseudomonadati</taxon>
        <taxon>Campylobacterota</taxon>
        <taxon>Epsilonproteobacteria</taxon>
        <taxon>Campylobacterales</taxon>
        <taxon>Arcobacteraceae</taxon>
        <taxon>Malaciobacter</taxon>
    </lineage>
</organism>
<sequence length="386" mass="43804">MSKNLEYKKLKEIGKIFSGNSINAKLKEEKYTNINEGIPYIATKDIDYNSFINYDNGVSIPLSDIKTFRVAPKNSVLICAEGGSAGRKIGILNQDVCFVNKLFTLEPNHEIIGKYVFYWYKTNIFQKDFKDQLTGLIGGVSKAKFGNLTIPVVSFSKQKQIVEILDKAFEAIDKAKENLEKNIQNSKELFQSRLNEIFSQKGEGWEESTILEVCNDIFAGGDKPEENFSKEKTDKFTIPIFANAVKDKGLYGYTNKARVNESAITISARGSGTGHTEIRMESFFPIVRLIVLVPNTEKMSLIFLKYIIDNLDILRSGSAIPQLTVPMIKEYKVDYPSLKKQNEIIDELDSLKQQTKQLETHYQQKLQNLEELKKSILQKAFSGELI</sequence>
<dbReference type="SUPFAM" id="SSF116734">
    <property type="entry name" value="DNA methylase specificity domain"/>
    <property type="match status" value="2"/>
</dbReference>
<proteinExistence type="inferred from homology"/>
<dbReference type="GO" id="GO:0003677">
    <property type="term" value="F:DNA binding"/>
    <property type="evidence" value="ECO:0007669"/>
    <property type="project" value="UniProtKB-KW"/>
</dbReference>
<dbReference type="PANTHER" id="PTHR30408:SF12">
    <property type="entry name" value="TYPE I RESTRICTION ENZYME MJAVIII SPECIFICITY SUBUNIT"/>
    <property type="match status" value="1"/>
</dbReference>
<evidence type="ECO:0000256" key="2">
    <source>
        <dbReference type="ARBA" id="ARBA00022747"/>
    </source>
</evidence>
<feature type="coiled-coil region" evidence="4">
    <location>
        <begin position="162"/>
        <end position="196"/>
    </location>
</feature>
<reference evidence="7" key="2">
    <citation type="submission" date="2017-09" db="EMBL/GenBank/DDBJ databases">
        <authorList>
            <person name="Perez-Cataluna A."/>
            <person name="Figueras M.J."/>
            <person name="Salas-Masso N."/>
        </authorList>
    </citation>
    <scope>NUCLEOTIDE SEQUENCE</scope>
    <source>
        <strain evidence="7">CECT 7727</strain>
    </source>
</reference>
<dbReference type="InterPro" id="IPR052021">
    <property type="entry name" value="Type-I_RS_S_subunit"/>
</dbReference>
<keyword evidence="4" id="KW-0175">Coiled coil</keyword>
<dbReference type="Gene3D" id="3.90.220.20">
    <property type="entry name" value="DNA methylase specificity domains"/>
    <property type="match status" value="2"/>
</dbReference>
<evidence type="ECO:0000313" key="7">
    <source>
        <dbReference type="EMBL" id="PHO15874.1"/>
    </source>
</evidence>